<dbReference type="InterPro" id="IPR000847">
    <property type="entry name" value="LysR_HTH_N"/>
</dbReference>
<protein>
    <submittedName>
        <fullName evidence="6">LysR family transcriptional regulator</fullName>
    </submittedName>
</protein>
<dbReference type="GO" id="GO:0006351">
    <property type="term" value="P:DNA-templated transcription"/>
    <property type="evidence" value="ECO:0007669"/>
    <property type="project" value="TreeGrafter"/>
</dbReference>
<dbReference type="SUPFAM" id="SSF46785">
    <property type="entry name" value="Winged helix' DNA-binding domain"/>
    <property type="match status" value="1"/>
</dbReference>
<dbReference type="Gene3D" id="3.40.190.290">
    <property type="match status" value="1"/>
</dbReference>
<dbReference type="AlphaFoldDB" id="A0A506U3T3"/>
<proteinExistence type="inferred from homology"/>
<keyword evidence="2" id="KW-0805">Transcription regulation</keyword>
<dbReference type="CDD" id="cd08422">
    <property type="entry name" value="PBP2_CrgA_like"/>
    <property type="match status" value="1"/>
</dbReference>
<dbReference type="InterPro" id="IPR036390">
    <property type="entry name" value="WH_DNA-bd_sf"/>
</dbReference>
<evidence type="ECO:0000256" key="1">
    <source>
        <dbReference type="ARBA" id="ARBA00009437"/>
    </source>
</evidence>
<name>A0A506U3T3_9HYPH</name>
<keyword evidence="7" id="KW-1185">Reference proteome</keyword>
<evidence type="ECO:0000259" key="5">
    <source>
        <dbReference type="PROSITE" id="PS50931"/>
    </source>
</evidence>
<dbReference type="Gene3D" id="1.10.10.10">
    <property type="entry name" value="Winged helix-like DNA-binding domain superfamily/Winged helix DNA-binding domain"/>
    <property type="match status" value="1"/>
</dbReference>
<dbReference type="SUPFAM" id="SSF53850">
    <property type="entry name" value="Periplasmic binding protein-like II"/>
    <property type="match status" value="1"/>
</dbReference>
<dbReference type="FunFam" id="1.10.10.10:FF:000001">
    <property type="entry name" value="LysR family transcriptional regulator"/>
    <property type="match status" value="1"/>
</dbReference>
<sequence length="294" mass="31870">MNTNDLHVFVAAADSGSLSAAARRLGITPMLASRRLAALEAELSVRLIHRTTRSLSLTQEGESLIGYARAIIDNAMQAETLFTDPGRVTGRLRVSASIPFSRKIIAPLAPGLLARHPELSLDIDMNDGMTDLVANGTDLAIRIARLRDSEMIARKLADNRRLLVASPDYLERNGVPERLDQLAHHSCLTVASAQHWHFETSNGEKRLKINGRFTCNSIEGIYAAALAGTGITVLAHWNVADDLEAGRLRAITLTDACPETTAVYAIFPTRLMLPPKVSIFISAVSDVLAGLKMV</sequence>
<dbReference type="Proteomes" id="UP000318801">
    <property type="component" value="Unassembled WGS sequence"/>
</dbReference>
<dbReference type="InterPro" id="IPR036388">
    <property type="entry name" value="WH-like_DNA-bd_sf"/>
</dbReference>
<dbReference type="PROSITE" id="PS50931">
    <property type="entry name" value="HTH_LYSR"/>
    <property type="match status" value="1"/>
</dbReference>
<evidence type="ECO:0000313" key="7">
    <source>
        <dbReference type="Proteomes" id="UP000318801"/>
    </source>
</evidence>
<dbReference type="PANTHER" id="PTHR30537">
    <property type="entry name" value="HTH-TYPE TRANSCRIPTIONAL REGULATOR"/>
    <property type="match status" value="1"/>
</dbReference>
<dbReference type="GO" id="GO:0043565">
    <property type="term" value="F:sequence-specific DNA binding"/>
    <property type="evidence" value="ECO:0007669"/>
    <property type="project" value="TreeGrafter"/>
</dbReference>
<dbReference type="InterPro" id="IPR058163">
    <property type="entry name" value="LysR-type_TF_proteobact-type"/>
</dbReference>
<organism evidence="6 7">
    <name type="scientific">Martelella alba</name>
    <dbReference type="NCBI Taxonomy" id="2590451"/>
    <lineage>
        <taxon>Bacteria</taxon>
        <taxon>Pseudomonadati</taxon>
        <taxon>Pseudomonadota</taxon>
        <taxon>Alphaproteobacteria</taxon>
        <taxon>Hyphomicrobiales</taxon>
        <taxon>Aurantimonadaceae</taxon>
        <taxon>Martelella</taxon>
    </lineage>
</organism>
<keyword evidence="4" id="KW-0804">Transcription</keyword>
<dbReference type="OrthoDB" id="9786526at2"/>
<evidence type="ECO:0000313" key="6">
    <source>
        <dbReference type="EMBL" id="TPW29053.1"/>
    </source>
</evidence>
<accession>A0A506U3T3</accession>
<dbReference type="RefSeq" id="WP_141149730.1">
    <property type="nucleotide sequence ID" value="NZ_VHLG01000010.1"/>
</dbReference>
<evidence type="ECO:0000256" key="4">
    <source>
        <dbReference type="ARBA" id="ARBA00023163"/>
    </source>
</evidence>
<dbReference type="EMBL" id="VHLG01000010">
    <property type="protein sequence ID" value="TPW29053.1"/>
    <property type="molecule type" value="Genomic_DNA"/>
</dbReference>
<dbReference type="InterPro" id="IPR005119">
    <property type="entry name" value="LysR_subst-bd"/>
</dbReference>
<evidence type="ECO:0000256" key="2">
    <source>
        <dbReference type="ARBA" id="ARBA00023015"/>
    </source>
</evidence>
<dbReference type="Pfam" id="PF03466">
    <property type="entry name" value="LysR_substrate"/>
    <property type="match status" value="1"/>
</dbReference>
<gene>
    <name evidence="6" type="ORF">FJU08_14430</name>
</gene>
<evidence type="ECO:0000256" key="3">
    <source>
        <dbReference type="ARBA" id="ARBA00023125"/>
    </source>
</evidence>
<dbReference type="Pfam" id="PF00126">
    <property type="entry name" value="HTH_1"/>
    <property type="match status" value="1"/>
</dbReference>
<keyword evidence="3" id="KW-0238">DNA-binding</keyword>
<dbReference type="PANTHER" id="PTHR30537:SF5">
    <property type="entry name" value="HTH-TYPE TRANSCRIPTIONAL ACTIVATOR TTDR-RELATED"/>
    <property type="match status" value="1"/>
</dbReference>
<comment type="similarity">
    <text evidence="1">Belongs to the LysR transcriptional regulatory family.</text>
</comment>
<reference evidence="6 7" key="1">
    <citation type="submission" date="2019-06" db="EMBL/GenBank/DDBJ databases">
        <authorList>
            <person name="Li M."/>
        </authorList>
    </citation>
    <scope>NUCLEOTIDE SEQUENCE [LARGE SCALE GENOMIC DNA]</scope>
    <source>
        <strain evidence="6 7">BGMRC2036</strain>
    </source>
</reference>
<comment type="caution">
    <text evidence="6">The sequence shown here is derived from an EMBL/GenBank/DDBJ whole genome shotgun (WGS) entry which is preliminary data.</text>
</comment>
<dbReference type="GO" id="GO:0003700">
    <property type="term" value="F:DNA-binding transcription factor activity"/>
    <property type="evidence" value="ECO:0007669"/>
    <property type="project" value="InterPro"/>
</dbReference>
<feature type="domain" description="HTH lysR-type" evidence="5">
    <location>
        <begin position="1"/>
        <end position="58"/>
    </location>
</feature>